<comment type="caution">
    <text evidence="2">The sequence shown here is derived from an EMBL/GenBank/DDBJ whole genome shotgun (WGS) entry which is preliminary data.</text>
</comment>
<dbReference type="Proteomes" id="UP000517678">
    <property type="component" value="Unassembled WGS sequence"/>
</dbReference>
<evidence type="ECO:0000313" key="2">
    <source>
        <dbReference type="EMBL" id="NXB02274.1"/>
    </source>
</evidence>
<dbReference type="InterPro" id="IPR005166">
    <property type="entry name" value="RSV_p95_env"/>
</dbReference>
<dbReference type="PANTHER" id="PTHR10424">
    <property type="entry name" value="VIRAL ENVELOPE PROTEIN"/>
    <property type="match status" value="1"/>
</dbReference>
<dbReference type="AlphaFoldDB" id="A0A7K8AHQ9"/>
<dbReference type="PANTHER" id="PTHR10424:SF73">
    <property type="entry name" value="ENDOGENOUS RETROVIRUS GROUP FC1 ENV POLYPROTEIN-RELATED"/>
    <property type="match status" value="1"/>
</dbReference>
<keyword evidence="1" id="KW-1015">Disulfide bond</keyword>
<reference evidence="2 3" key="1">
    <citation type="submission" date="2019-09" db="EMBL/GenBank/DDBJ databases">
        <title>Bird 10,000 Genomes (B10K) Project - Family phase.</title>
        <authorList>
            <person name="Zhang G."/>
        </authorList>
    </citation>
    <scope>NUCLEOTIDE SEQUENCE [LARGE SCALE GENOMIC DNA]</scope>
    <source>
        <strain evidence="2">B10K-DU-029-38</strain>
        <tissue evidence="2">Muscle</tissue>
    </source>
</reference>
<proteinExistence type="predicted"/>
<accession>A0A7K8AHQ9</accession>
<dbReference type="EMBL" id="VZTF01002314">
    <property type="protein sequence ID" value="NXB02274.1"/>
    <property type="molecule type" value="Genomic_DNA"/>
</dbReference>
<dbReference type="SUPFAM" id="SSF58069">
    <property type="entry name" value="Virus ectodomain"/>
    <property type="match status" value="1"/>
</dbReference>
<dbReference type="Gene3D" id="1.10.287.210">
    <property type="match status" value="1"/>
</dbReference>
<evidence type="ECO:0000256" key="1">
    <source>
        <dbReference type="ARBA" id="ARBA00023157"/>
    </source>
</evidence>
<dbReference type="InterPro" id="IPR018154">
    <property type="entry name" value="TLV/ENV_coat_polyprotein"/>
</dbReference>
<dbReference type="Pfam" id="PF03708">
    <property type="entry name" value="Avian_gp85"/>
    <property type="match status" value="1"/>
</dbReference>
<sequence length="266" mass="29399">NTTEWTNVTSSHNEYATYTDSTAFCSKGALGAEHKNMNLSIWVNNTAKALPPGIFLICGDRAWQGLPKNAYGGPCYLGKLTLMSPSQTQIKNLTRVTQRRRRSLTVPSNCDDHVQLWGAETRIVASVLPFIGTVQALASVNKLACWAIKQANTTTAVLSALADDMDSLRHAILQNRAAIDFLLLAQRHGCEEFEGMCCFNLTNHSDSIHKQLKWLREHTARITIADDPFGNWLRNAFGGLSGWIIGLIKEGIRIISIVLIACIVFK</sequence>
<feature type="non-terminal residue" evidence="2">
    <location>
        <position position="1"/>
    </location>
</feature>
<evidence type="ECO:0000313" key="3">
    <source>
        <dbReference type="Proteomes" id="UP000517678"/>
    </source>
</evidence>
<organism evidence="2 3">
    <name type="scientific">Cnemophilus loriae</name>
    <name type="common">Loria's bird-of-paradise</name>
    <dbReference type="NCBI Taxonomy" id="254448"/>
    <lineage>
        <taxon>Eukaryota</taxon>
        <taxon>Metazoa</taxon>
        <taxon>Chordata</taxon>
        <taxon>Craniata</taxon>
        <taxon>Vertebrata</taxon>
        <taxon>Euteleostomi</taxon>
        <taxon>Archelosauria</taxon>
        <taxon>Archosauria</taxon>
        <taxon>Dinosauria</taxon>
        <taxon>Saurischia</taxon>
        <taxon>Theropoda</taxon>
        <taxon>Coelurosauria</taxon>
        <taxon>Aves</taxon>
        <taxon>Neognathae</taxon>
        <taxon>Neoaves</taxon>
        <taxon>Telluraves</taxon>
        <taxon>Australaves</taxon>
        <taxon>Passeriformes</taxon>
        <taxon>Corvoidea</taxon>
        <taxon>Corvidae</taxon>
        <taxon>Cnemophilus</taxon>
    </lineage>
</organism>
<name>A0A7K8AHQ9_9CORV</name>
<keyword evidence="3" id="KW-1185">Reference proteome</keyword>
<gene>
    <name evidence="2" type="primary">Erv31_0</name>
    <name evidence="2" type="ORF">CNELOR_R15951</name>
</gene>
<protein>
    <submittedName>
        <fullName evidence="2">ENR1 protein</fullName>
    </submittedName>
</protein>
<dbReference type="Pfam" id="PF00429">
    <property type="entry name" value="TLV_coat"/>
    <property type="match status" value="1"/>
</dbReference>
<feature type="non-terminal residue" evidence="2">
    <location>
        <position position="266"/>
    </location>
</feature>